<dbReference type="Gene3D" id="3.40.50.1000">
    <property type="entry name" value="HAD superfamily/HAD-like"/>
    <property type="match status" value="1"/>
</dbReference>
<name>A0A914NYP0_9BILA</name>
<dbReference type="Pfam" id="PF00689">
    <property type="entry name" value="Cation_ATPase_C"/>
    <property type="match status" value="2"/>
</dbReference>
<feature type="transmembrane region" description="Helical" evidence="6">
    <location>
        <begin position="692"/>
        <end position="719"/>
    </location>
</feature>
<dbReference type="GO" id="GO:0005524">
    <property type="term" value="F:ATP binding"/>
    <property type="evidence" value="ECO:0007669"/>
    <property type="project" value="InterPro"/>
</dbReference>
<dbReference type="WBParaSite" id="PDA_v2.g10.t1">
    <property type="protein sequence ID" value="PDA_v2.g10.t1"/>
    <property type="gene ID" value="PDA_v2.g10"/>
</dbReference>
<dbReference type="PANTHER" id="PTHR43294">
    <property type="entry name" value="SODIUM/POTASSIUM-TRANSPORTING ATPASE SUBUNIT ALPHA"/>
    <property type="match status" value="1"/>
</dbReference>
<feature type="transmembrane region" description="Helical" evidence="6">
    <location>
        <begin position="934"/>
        <end position="956"/>
    </location>
</feature>
<dbReference type="GO" id="GO:1902600">
    <property type="term" value="P:proton transmembrane transport"/>
    <property type="evidence" value="ECO:0007669"/>
    <property type="project" value="TreeGrafter"/>
</dbReference>
<evidence type="ECO:0000256" key="2">
    <source>
        <dbReference type="ARBA" id="ARBA00022475"/>
    </source>
</evidence>
<evidence type="ECO:0000313" key="9">
    <source>
        <dbReference type="WBParaSite" id="PDA_v2.g10.t1"/>
    </source>
</evidence>
<dbReference type="AlphaFoldDB" id="A0A914NYP0"/>
<evidence type="ECO:0000256" key="3">
    <source>
        <dbReference type="ARBA" id="ARBA00022692"/>
    </source>
</evidence>
<dbReference type="GO" id="GO:1990573">
    <property type="term" value="P:potassium ion import across plasma membrane"/>
    <property type="evidence" value="ECO:0007669"/>
    <property type="project" value="TreeGrafter"/>
</dbReference>
<dbReference type="Proteomes" id="UP000887578">
    <property type="component" value="Unplaced"/>
</dbReference>
<dbReference type="SUPFAM" id="SSF56784">
    <property type="entry name" value="HAD-like"/>
    <property type="match status" value="1"/>
</dbReference>
<protein>
    <submittedName>
        <fullName evidence="9">Cation-transporting P-type ATPase C-terminal domain-containing protein</fullName>
    </submittedName>
</protein>
<feature type="transmembrane region" description="Helical" evidence="6">
    <location>
        <begin position="774"/>
        <end position="794"/>
    </location>
</feature>
<evidence type="ECO:0000256" key="6">
    <source>
        <dbReference type="SAM" id="Phobius"/>
    </source>
</evidence>
<evidence type="ECO:0000259" key="7">
    <source>
        <dbReference type="Pfam" id="PF00689"/>
    </source>
</evidence>
<feature type="domain" description="Cation-transporting P-type ATPase C-terminal" evidence="7">
    <location>
        <begin position="644"/>
        <end position="749"/>
    </location>
</feature>
<dbReference type="GO" id="GO:0005391">
    <property type="term" value="F:P-type sodium:potassium-exchanging transporter activity"/>
    <property type="evidence" value="ECO:0007669"/>
    <property type="project" value="TreeGrafter"/>
</dbReference>
<reference evidence="9" key="1">
    <citation type="submission" date="2022-11" db="UniProtKB">
        <authorList>
            <consortium name="WormBaseParasite"/>
        </authorList>
    </citation>
    <scope>IDENTIFICATION</scope>
</reference>
<dbReference type="GO" id="GO:0030007">
    <property type="term" value="P:intracellular potassium ion homeostasis"/>
    <property type="evidence" value="ECO:0007669"/>
    <property type="project" value="TreeGrafter"/>
</dbReference>
<dbReference type="InterPro" id="IPR001757">
    <property type="entry name" value="P_typ_ATPase"/>
</dbReference>
<feature type="domain" description="Cation-transporting P-type ATPase C-terminal" evidence="7">
    <location>
        <begin position="786"/>
        <end position="973"/>
    </location>
</feature>
<dbReference type="SUPFAM" id="SSF81665">
    <property type="entry name" value="Calcium ATPase, transmembrane domain M"/>
    <property type="match status" value="2"/>
</dbReference>
<dbReference type="InterPro" id="IPR006068">
    <property type="entry name" value="ATPase_P-typ_cation-transptr_C"/>
</dbReference>
<dbReference type="SUPFAM" id="SSF81660">
    <property type="entry name" value="Metal cation-transporting ATPase, ATP-binding domain N"/>
    <property type="match status" value="1"/>
</dbReference>
<proteinExistence type="predicted"/>
<feature type="transmembrane region" description="Helical" evidence="6">
    <location>
        <begin position="834"/>
        <end position="861"/>
    </location>
</feature>
<dbReference type="Pfam" id="PF13246">
    <property type="entry name" value="Cation_ATPase"/>
    <property type="match status" value="1"/>
</dbReference>
<evidence type="ECO:0000256" key="5">
    <source>
        <dbReference type="ARBA" id="ARBA00023136"/>
    </source>
</evidence>
<comment type="subcellular location">
    <subcellularLocation>
        <location evidence="1">Cell membrane</location>
        <topology evidence="1">Multi-pass membrane protein</topology>
    </subcellularLocation>
</comment>
<sequence>MQISYFFQVLGNLVEITSKEKTHKAPLQIEHHRFVLFISISAVIVATVSFVLGLILTNFSHFLSTFVNGFLIVLVAWVPQGLPVTLTAQLLIVARRLAKYGMYLKKLECADTLGITSILMVDKTGVLTQDDLRVTDLWTFENSTSAKDIIELHQKSLGSSNPENLKPKYQISDNNCNLISGIDDIYGILITVMSICDKAIIENSHHSAKINLPRKTPSFRRKNLLSLNPEDLTKAKKAQKQVSFSLRHKDLKEKSIIGKSLDVALVKFVENVTSVDKIRDDYEIVFEVPFSSQRRFHLVIVCSKSSKKSSSSSSYSDEMIKYTVMVKGAPEKLILNCNTIVTENGEEKIDDDKLLGFEKAFLQFCNQGKSCLGFAMREFEDFTDTIFYMDPTGSNFPDDSWCFLGMTALYDPPIPGIAEAVKAADKADIRLFMISGDHPVTSEALARQMQFDFGDSNIAAADASIASIASGIVGEGVDVEKVSSRKSSMSSTSFSTNSIRIDPIANLECFRGEMVKELSQADWARLLSRKRVVFARTTPLQKMKIVKSCQQTNAIVAVTGDGVMAAPALKQADVGLAMEAVGSIFAKEAADIVITQPQLPNLIAAISQARLLFDNLKKTIAYSLSHLMPEVIPVWLTFILGFPIGLNSIQILTMDLISEIPPSIALVFEPAERDLMKRSPRKKRSLLVTKALLAYSYCFAGMIISIGCILAYFTVFWLAMEAVGSIFAKEAADIVITQPQLPNLIAAISQARLLFDNLKKTIAYSLSHLMPEVIPVWLTFILGFPIGLNSIQILTMDLISEIPPSIALVFEPAERDLMKRSPRKKRSLLVTKALLAYSYCFAGMIISIGCILAYFTVFWSYEVSASDLFDSDTKYWSLNSPNLTLFSGKLLTAEEQTKIYEEASAAWHITLVMSQAFHLWMCTTRRISLFKHGFRNWTLFAAVFFEIATLFFFIFVPGVNNFLQVSPPAWYIW</sequence>
<keyword evidence="2" id="KW-1003">Cell membrane</keyword>
<dbReference type="PANTHER" id="PTHR43294:SF21">
    <property type="entry name" value="CATION TRANSPORTING ATPASE"/>
    <property type="match status" value="1"/>
</dbReference>
<dbReference type="NCBIfam" id="TIGR01494">
    <property type="entry name" value="ATPase_P-type"/>
    <property type="match status" value="1"/>
</dbReference>
<accession>A0A914NYP0</accession>
<dbReference type="PRINTS" id="PR00119">
    <property type="entry name" value="CATATPASE"/>
</dbReference>
<keyword evidence="8" id="KW-1185">Reference proteome</keyword>
<evidence type="ECO:0000313" key="8">
    <source>
        <dbReference type="Proteomes" id="UP000887578"/>
    </source>
</evidence>
<feature type="transmembrane region" description="Helical" evidence="6">
    <location>
        <begin position="905"/>
        <end position="922"/>
    </location>
</feature>
<keyword evidence="4 6" id="KW-1133">Transmembrane helix</keyword>
<evidence type="ECO:0000256" key="4">
    <source>
        <dbReference type="ARBA" id="ARBA00022989"/>
    </source>
</evidence>
<dbReference type="Gene3D" id="3.40.1110.10">
    <property type="entry name" value="Calcium-transporting ATPase, cytoplasmic domain N"/>
    <property type="match status" value="1"/>
</dbReference>
<dbReference type="GO" id="GO:0036376">
    <property type="term" value="P:sodium ion export across plasma membrane"/>
    <property type="evidence" value="ECO:0007669"/>
    <property type="project" value="TreeGrafter"/>
</dbReference>
<dbReference type="GO" id="GO:0006883">
    <property type="term" value="P:intracellular sodium ion homeostasis"/>
    <property type="evidence" value="ECO:0007669"/>
    <property type="project" value="TreeGrafter"/>
</dbReference>
<dbReference type="InterPro" id="IPR023299">
    <property type="entry name" value="ATPase_P-typ_cyto_dom_N"/>
</dbReference>
<keyword evidence="3 6" id="KW-0812">Transmembrane</keyword>
<evidence type="ECO:0000256" key="1">
    <source>
        <dbReference type="ARBA" id="ARBA00004651"/>
    </source>
</evidence>
<organism evidence="8 9">
    <name type="scientific">Panagrolaimus davidi</name>
    <dbReference type="NCBI Taxonomy" id="227884"/>
    <lineage>
        <taxon>Eukaryota</taxon>
        <taxon>Metazoa</taxon>
        <taxon>Ecdysozoa</taxon>
        <taxon>Nematoda</taxon>
        <taxon>Chromadorea</taxon>
        <taxon>Rhabditida</taxon>
        <taxon>Tylenchina</taxon>
        <taxon>Panagrolaimomorpha</taxon>
        <taxon>Panagrolaimoidea</taxon>
        <taxon>Panagrolaimidae</taxon>
        <taxon>Panagrolaimus</taxon>
    </lineage>
</organism>
<dbReference type="InterPro" id="IPR023298">
    <property type="entry name" value="ATPase_P-typ_TM_dom_sf"/>
</dbReference>
<keyword evidence="5 6" id="KW-0472">Membrane</keyword>
<dbReference type="InterPro" id="IPR023214">
    <property type="entry name" value="HAD_sf"/>
</dbReference>
<feature type="transmembrane region" description="Helical" evidence="6">
    <location>
        <begin position="34"/>
        <end position="57"/>
    </location>
</feature>
<dbReference type="InterPro" id="IPR036412">
    <property type="entry name" value="HAD-like_sf"/>
</dbReference>
<dbReference type="InterPro" id="IPR050510">
    <property type="entry name" value="Cation_transp_ATPase_P-type"/>
</dbReference>
<dbReference type="GO" id="GO:0016887">
    <property type="term" value="F:ATP hydrolysis activity"/>
    <property type="evidence" value="ECO:0007669"/>
    <property type="project" value="InterPro"/>
</dbReference>
<feature type="transmembrane region" description="Helical" evidence="6">
    <location>
        <begin position="69"/>
        <end position="94"/>
    </location>
</feature>
<dbReference type="GO" id="GO:0005886">
    <property type="term" value="C:plasma membrane"/>
    <property type="evidence" value="ECO:0007669"/>
    <property type="project" value="UniProtKB-SubCell"/>
</dbReference>
<dbReference type="Gene3D" id="1.20.1110.10">
    <property type="entry name" value="Calcium-transporting ATPase, transmembrane domain"/>
    <property type="match status" value="2"/>
</dbReference>